<dbReference type="Pfam" id="PF07727">
    <property type="entry name" value="RVT_2"/>
    <property type="match status" value="1"/>
</dbReference>
<dbReference type="CDD" id="cd09272">
    <property type="entry name" value="RNase_HI_RT_Ty1"/>
    <property type="match status" value="1"/>
</dbReference>
<organism evidence="5">
    <name type="scientific">Vitis vinifera</name>
    <name type="common">Grape</name>
    <dbReference type="NCBI Taxonomy" id="29760"/>
    <lineage>
        <taxon>Eukaryota</taxon>
        <taxon>Viridiplantae</taxon>
        <taxon>Streptophyta</taxon>
        <taxon>Embryophyta</taxon>
        <taxon>Tracheophyta</taxon>
        <taxon>Spermatophyta</taxon>
        <taxon>Magnoliopsida</taxon>
        <taxon>eudicotyledons</taxon>
        <taxon>Gunneridae</taxon>
        <taxon>Pentapetalae</taxon>
        <taxon>rosids</taxon>
        <taxon>Vitales</taxon>
        <taxon>Vitaceae</taxon>
        <taxon>Viteae</taxon>
        <taxon>Vitis</taxon>
    </lineage>
</organism>
<dbReference type="InterPro" id="IPR043502">
    <property type="entry name" value="DNA/RNA_pol_sf"/>
</dbReference>
<dbReference type="GO" id="GO:0004190">
    <property type="term" value="F:aspartic-type endopeptidase activity"/>
    <property type="evidence" value="ECO:0007669"/>
    <property type="project" value="UniProtKB-KW"/>
</dbReference>
<dbReference type="InterPro" id="IPR054722">
    <property type="entry name" value="PolX-like_BBD"/>
</dbReference>
<keyword evidence="1" id="KW-0378">Hydrolase</keyword>
<feature type="domain" description="Integrase catalytic" evidence="4">
    <location>
        <begin position="469"/>
        <end position="623"/>
    </location>
</feature>
<evidence type="ECO:0000259" key="4">
    <source>
        <dbReference type="PROSITE" id="PS50994"/>
    </source>
</evidence>
<dbReference type="SUPFAM" id="SSF56672">
    <property type="entry name" value="DNA/RNA polymerases"/>
    <property type="match status" value="2"/>
</dbReference>
<dbReference type="Pfam" id="PF00078">
    <property type="entry name" value="RVT_1"/>
    <property type="match status" value="1"/>
</dbReference>
<dbReference type="CDD" id="cd01650">
    <property type="entry name" value="RT_nLTR_like"/>
    <property type="match status" value="1"/>
</dbReference>
<dbReference type="Gene3D" id="3.30.420.10">
    <property type="entry name" value="Ribonuclease H-like superfamily/Ribonuclease H"/>
    <property type="match status" value="1"/>
</dbReference>
<dbReference type="PANTHER" id="PTHR11439:SF484">
    <property type="entry name" value="REVERSE TRANSCRIPTASE TY1_COPIA-TYPE DOMAIN-CONTAINING PROTEIN"/>
    <property type="match status" value="1"/>
</dbReference>
<evidence type="ECO:0008006" key="6">
    <source>
        <dbReference type="Google" id="ProtNLM"/>
    </source>
</evidence>
<accession>A5ATH9</accession>
<proteinExistence type="predicted"/>
<evidence type="ECO:0000259" key="3">
    <source>
        <dbReference type="PROSITE" id="PS50878"/>
    </source>
</evidence>
<feature type="region of interest" description="Disordered" evidence="2">
    <location>
        <begin position="254"/>
        <end position="306"/>
    </location>
</feature>
<reference evidence="5" key="1">
    <citation type="journal article" date="2007" name="PLoS ONE">
        <title>The first genome sequence of an elite grapevine cultivar (Pinot noir Vitis vinifera L.): coping with a highly heterozygous genome.</title>
        <authorList>
            <person name="Velasco R."/>
            <person name="Zharkikh A."/>
            <person name="Troggio M."/>
            <person name="Cartwright D.A."/>
            <person name="Cestaro A."/>
            <person name="Pruss D."/>
            <person name="Pindo M."/>
            <person name="FitzGerald L.M."/>
            <person name="Vezzulli S."/>
            <person name="Reid J."/>
            <person name="Malacarne G."/>
            <person name="Iliev D."/>
            <person name="Coppola G."/>
            <person name="Wardell B."/>
            <person name="Micheletti D."/>
            <person name="Macalma T."/>
            <person name="Facci M."/>
            <person name="Mitchell J.T."/>
            <person name="Perazzolli M."/>
            <person name="Eldredge G."/>
            <person name="Gatto P."/>
            <person name="Oyzerski R."/>
            <person name="Moretto M."/>
            <person name="Gutin N."/>
            <person name="Stefanini M."/>
            <person name="Chen Y."/>
            <person name="Segala C."/>
            <person name="Davenport C."/>
            <person name="Dematte L."/>
            <person name="Mraz A."/>
            <person name="Battilana J."/>
            <person name="Stormo K."/>
            <person name="Costa F."/>
            <person name="Tao Q."/>
            <person name="Si-Ammour A."/>
            <person name="Harkins T."/>
            <person name="Lackey A."/>
            <person name="Perbost C."/>
            <person name="Taillon B."/>
            <person name="Stella A."/>
            <person name="Solovyev V."/>
            <person name="Fawcett J.A."/>
            <person name="Sterck L."/>
            <person name="Vandepoele K."/>
            <person name="Grando S.M."/>
            <person name="Toppo S."/>
            <person name="Moser C."/>
            <person name="Lanchbury J."/>
            <person name="Bogden R."/>
            <person name="Skolnick M."/>
            <person name="Sgaramella V."/>
            <person name="Bhatnagar S.K."/>
            <person name="Fontana P."/>
            <person name="Gutin A."/>
            <person name="Van de Peer Y."/>
            <person name="Salamini F."/>
            <person name="Viola R."/>
        </authorList>
    </citation>
    <scope>NUCLEOTIDE SEQUENCE</scope>
</reference>
<dbReference type="PROSITE" id="PS50878">
    <property type="entry name" value="RT_POL"/>
    <property type="match status" value="1"/>
</dbReference>
<name>A5ATH9_VITVI</name>
<dbReference type="ExpressionAtlas" id="A5ATH9">
    <property type="expression patterns" value="baseline and differential"/>
</dbReference>
<dbReference type="InterPro" id="IPR036397">
    <property type="entry name" value="RNaseH_sf"/>
</dbReference>
<feature type="compositionally biased region" description="Low complexity" evidence="2">
    <location>
        <begin position="209"/>
        <end position="226"/>
    </location>
</feature>
<dbReference type="Pfam" id="PF22936">
    <property type="entry name" value="Pol_BBD"/>
    <property type="match status" value="1"/>
</dbReference>
<sequence>MTTKNQIFTSVISGSPMITSEKLVGSENYLSWSASVELWFMGQGYEDHLVTQEADIPEVDRVQWRKIDAQLCSVLWQSVDPRILLHLQAYKTCFKFWTQAKGLYTNDIQRLYKVASAIVHLSQQDLDLSTYIGQIASLKEQFLTVMPLTPDVGAQQTQLDKFFMVLTLIGLRPDLEPIRDQILGSSSVPSLDDVFARLLRISSTQTLPSDSASDSSVLVSQTTSRGGRSGTRGRGQRPHCTYCNKLGHTRDRCYQLHGRPPRTAHMAQSSDSPLPQPPSSSASQTSQASIASVAQPDSGASDHLSGNKDLFSSITTTSDLPTVTLANGSQTVAKGIGLALPLPSLPLTSVLYTPECPFNLISISKITRTLNCSITFSDKFVTLQDRSTGKTIGIGRESQGLYHLTSDSSPAVCISTDAPLLIHNRLGHPSLSKFQKMVPRFSTLSSLPCESCQLGKHTRVSFPKRLNNRAKSPFELVHTDVWGPCRTASTLGFQYFVTFIDDYSRCTWLFLMKNRAELFSIFQKFYTQIQTQFNISIRPNLSSFMSHHGTLHQSSCAHTPQQNGVAERKNRHLVETARTLLLHSHVPFRFWGDAVLTACYLINRMPSSVLHDQIPHSLLFPDQPLYFLPPRVFGCTCFIHILTPGQDKLSAKAIKCLFLGYSRLQKGYRCYSLETHRYFISADVTFFEDSPFFSTTSESLPVSEVLPIPIVSPPDAMPPRPLQVYHRRPRVVAPLTFPEAPADSLPIPSASPAPALPSPNDLPIAVRKGTRSTRNPHPIYNFLSYHRLSSPYSAFVSAISSVSLPKSTHEALSHPGWRQAMVDEMDALHSNGTWDLVVLPSSKSTVGCRWVYAVKARLVAKGYTQVYGSDYGDTFSPVAKIASVRLLLSMAAMCSWPLYQLDIKNVFLHGDLAKEGESGLVCRLRRSLYGLKQSPRAWFSRFSSVVQEFGMLRSTADHSVFYHHNSLGQCIYLVVYVDDIVITGSDQDGIQKLKQHLFTHFQTKDLGKLKYFLGIEIAQSSSGVVLSQRKYALDILEETGQREPLGDPGRYRRLVGKLNYLTITRPDISFPVSVVSQFLQSPCDSHWDAVIRILRYIKSTPGQGVLYENRGHTQVVGYTDADWAGSPTDRRSTSGYCVFIRGNLISWKSKKQDVVARSSAEAEYRAMALATCELIWLRHLLQELRFGKDEQMKLICNNQAALHIASNPVFHERTKHIEVDCHFIREKIASGCVATSFVNSNDQLADIFTKSLRGPRIKYICNKLGAYDKVKDSWRVVNHRDIIPTVPRLMGYCHVAQPVYLAAGDIRNALLNLTDSKIEDLESLVIIAFQDQAYSDVIGECEQRSSNQNTFNGMEEICRALGGSTSKLLVQRALRKGELEELILREEIHWRQKAKVKWVKEGDCNSEFFHKVAKGRRNRKFIKVLENERGLVLNNSESITEEILLYFEKLYSSPTGESWRVEGLYWSPISEESASRLDSSFIEEEISKAIFQLDRDKAPGPDGFTIVVFQDCWDVIKEDLVRLFAEFHRSGIINQNTNASFIVLLPKKSMTKKISDFRPISLITSLYKIIAKVLSGRLRRVLHEIIHSTQDTFVQKRQILDAVLIANEIMDEKRHSGKEGVVFKIDFEKANDHVSWDFLDHVLERKGFSPRWRKWMRGCLSTVSFAVLVNGNAKGWVKASRGLRQGDPLSHYLFTLVADVLSRMLLRAEERNSLEGFRSLLLVFGHISGLKINLDKSNIYGINLEHNHLSRLAELLDCKASGWPIPYLGLPLGGNPKACGFWDPVIKRISRRLDGWQKAYLSFGDRITLIQSCLTHMSCYFLSLFKIPTSVAAKIEILQRDFLWLGVGEGKRDLFVNWDVVCKPMAKEGLGFGKIVLRNVAFLGKWLWRFNQEEIEKLKSLLGTLKKLSGTCSLALSTFTPFGISHAMRKFRIAMQNCWLLDFFSDSLPCILDWLGKGYEALQNLDSSCV</sequence>
<dbReference type="SUPFAM" id="SSF53098">
    <property type="entry name" value="Ribonuclease H-like"/>
    <property type="match status" value="1"/>
</dbReference>
<dbReference type="InterPro" id="IPR029058">
    <property type="entry name" value="AB_hydrolase_fold"/>
</dbReference>
<keyword evidence="1" id="KW-0064">Aspartyl protease</keyword>
<dbReference type="EMBL" id="AM434969">
    <property type="protein sequence ID" value="CAN67119.1"/>
    <property type="molecule type" value="Genomic_DNA"/>
</dbReference>
<feature type="compositionally biased region" description="Low complexity" evidence="2">
    <location>
        <begin position="267"/>
        <end position="295"/>
    </location>
</feature>
<dbReference type="Pfam" id="PF13976">
    <property type="entry name" value="gag_pre-integrs"/>
    <property type="match status" value="1"/>
</dbReference>
<dbReference type="PROSITE" id="PS50994">
    <property type="entry name" value="INTEGRASE"/>
    <property type="match status" value="1"/>
</dbReference>
<dbReference type="PANTHER" id="PTHR11439">
    <property type="entry name" value="GAG-POL-RELATED RETROTRANSPOSON"/>
    <property type="match status" value="1"/>
</dbReference>
<dbReference type="InterPro" id="IPR001584">
    <property type="entry name" value="Integrase_cat-core"/>
</dbReference>
<evidence type="ECO:0000256" key="2">
    <source>
        <dbReference type="SAM" id="MobiDB-lite"/>
    </source>
</evidence>
<dbReference type="InterPro" id="IPR057670">
    <property type="entry name" value="SH3_retrovirus"/>
</dbReference>
<gene>
    <name evidence="5" type="ORF">VITISV_017483</name>
</gene>
<dbReference type="Gene3D" id="3.40.50.1820">
    <property type="entry name" value="alpha/beta hydrolase"/>
    <property type="match status" value="1"/>
</dbReference>
<evidence type="ECO:0000256" key="1">
    <source>
        <dbReference type="ARBA" id="ARBA00022750"/>
    </source>
</evidence>
<dbReference type="GO" id="GO:0003676">
    <property type="term" value="F:nucleic acid binding"/>
    <property type="evidence" value="ECO:0007669"/>
    <property type="project" value="InterPro"/>
</dbReference>
<evidence type="ECO:0000313" key="5">
    <source>
        <dbReference type="EMBL" id="CAN67119.1"/>
    </source>
</evidence>
<dbReference type="GO" id="GO:0015074">
    <property type="term" value="P:DNA integration"/>
    <property type="evidence" value="ECO:0007669"/>
    <property type="project" value="InterPro"/>
</dbReference>
<feature type="domain" description="Reverse transcriptase" evidence="3">
    <location>
        <begin position="1526"/>
        <end position="1772"/>
    </location>
</feature>
<protein>
    <recommendedName>
        <fullName evidence="6">Retrovirus-related Pol polyprotein from transposon TNT 1-94</fullName>
    </recommendedName>
</protein>
<dbReference type="InterPro" id="IPR012337">
    <property type="entry name" value="RNaseH-like_sf"/>
</dbReference>
<feature type="region of interest" description="Disordered" evidence="2">
    <location>
        <begin position="206"/>
        <end position="239"/>
    </location>
</feature>
<dbReference type="Pfam" id="PF25597">
    <property type="entry name" value="SH3_retrovirus"/>
    <property type="match status" value="1"/>
</dbReference>
<dbReference type="InterPro" id="IPR013103">
    <property type="entry name" value="RVT_2"/>
</dbReference>
<dbReference type="InterPro" id="IPR025724">
    <property type="entry name" value="GAG-pre-integrase_dom"/>
</dbReference>
<keyword evidence="1" id="KW-0645">Protease</keyword>
<dbReference type="InterPro" id="IPR000477">
    <property type="entry name" value="RT_dom"/>
</dbReference>